<dbReference type="EMBL" id="ASGP02000005">
    <property type="protein sequence ID" value="KAH9506031.1"/>
    <property type="molecule type" value="Genomic_DNA"/>
</dbReference>
<proteinExistence type="predicted"/>
<accession>A0A922HQZ4</accession>
<feature type="compositionally biased region" description="Acidic residues" evidence="1">
    <location>
        <begin position="37"/>
        <end position="56"/>
    </location>
</feature>
<comment type="caution">
    <text evidence="2">The sequence shown here is derived from an EMBL/GenBank/DDBJ whole genome shotgun (WGS) entry which is preliminary data.</text>
</comment>
<feature type="region of interest" description="Disordered" evidence="1">
    <location>
        <begin position="36"/>
        <end position="56"/>
    </location>
</feature>
<gene>
    <name evidence="2" type="ORF">DERF_010782</name>
</gene>
<reference evidence="2" key="2">
    <citation type="journal article" date="2022" name="Res Sq">
        <title>Comparative Genomics Reveals Insights into the Divergent Evolution of Astigmatic Mites and Household Pest Adaptations.</title>
        <authorList>
            <person name="Xiong Q."/>
            <person name="Wan A.T.-Y."/>
            <person name="Liu X.-Y."/>
            <person name="Fung C.S.-H."/>
            <person name="Xiao X."/>
            <person name="Malainual N."/>
            <person name="Hou J."/>
            <person name="Wang L."/>
            <person name="Wang M."/>
            <person name="Yang K."/>
            <person name="Cui Y."/>
            <person name="Leung E."/>
            <person name="Nong W."/>
            <person name="Shin S.-K."/>
            <person name="Au S."/>
            <person name="Jeong K.Y."/>
            <person name="Chew F.T."/>
            <person name="Hui J."/>
            <person name="Leung T.F."/>
            <person name="Tungtrongchitr A."/>
            <person name="Zhong N."/>
            <person name="Liu Z."/>
            <person name="Tsui S."/>
        </authorList>
    </citation>
    <scope>NUCLEOTIDE SEQUENCE</scope>
    <source>
        <strain evidence="2">Derf</strain>
        <tissue evidence="2">Whole organism</tissue>
    </source>
</reference>
<evidence type="ECO:0000256" key="1">
    <source>
        <dbReference type="SAM" id="MobiDB-lite"/>
    </source>
</evidence>
<dbReference type="AlphaFoldDB" id="A0A922HQZ4"/>
<reference evidence="2" key="1">
    <citation type="submission" date="2013-05" db="EMBL/GenBank/DDBJ databases">
        <authorList>
            <person name="Yim A.K.Y."/>
            <person name="Chan T.F."/>
            <person name="Ji K.M."/>
            <person name="Liu X.Y."/>
            <person name="Zhou J.W."/>
            <person name="Li R.Q."/>
            <person name="Yang K.Y."/>
            <person name="Li J."/>
            <person name="Li M."/>
            <person name="Law P.T.W."/>
            <person name="Wu Y.L."/>
            <person name="Cai Z.L."/>
            <person name="Qin H."/>
            <person name="Bao Y."/>
            <person name="Leung R.K.K."/>
            <person name="Ng P.K.S."/>
            <person name="Zou J."/>
            <person name="Zhong X.J."/>
            <person name="Ran P.X."/>
            <person name="Zhong N.S."/>
            <person name="Liu Z.G."/>
            <person name="Tsui S.K.W."/>
        </authorList>
    </citation>
    <scope>NUCLEOTIDE SEQUENCE</scope>
    <source>
        <strain evidence="2">Derf</strain>
        <tissue evidence="2">Whole organism</tissue>
    </source>
</reference>
<evidence type="ECO:0000313" key="3">
    <source>
        <dbReference type="Proteomes" id="UP000790347"/>
    </source>
</evidence>
<dbReference type="Proteomes" id="UP000790347">
    <property type="component" value="Unassembled WGS sequence"/>
</dbReference>
<evidence type="ECO:0000313" key="2">
    <source>
        <dbReference type="EMBL" id="KAH9506031.1"/>
    </source>
</evidence>
<keyword evidence="3" id="KW-1185">Reference proteome</keyword>
<organism evidence="2 3">
    <name type="scientific">Dermatophagoides farinae</name>
    <name type="common">American house dust mite</name>
    <dbReference type="NCBI Taxonomy" id="6954"/>
    <lineage>
        <taxon>Eukaryota</taxon>
        <taxon>Metazoa</taxon>
        <taxon>Ecdysozoa</taxon>
        <taxon>Arthropoda</taxon>
        <taxon>Chelicerata</taxon>
        <taxon>Arachnida</taxon>
        <taxon>Acari</taxon>
        <taxon>Acariformes</taxon>
        <taxon>Sarcoptiformes</taxon>
        <taxon>Astigmata</taxon>
        <taxon>Psoroptidia</taxon>
        <taxon>Analgoidea</taxon>
        <taxon>Pyroglyphidae</taxon>
        <taxon>Dermatophagoidinae</taxon>
        <taxon>Dermatophagoides</taxon>
    </lineage>
</organism>
<sequence length="84" mass="9589">MKTNDIMVNVDKIFIPFDTISGIDSKCPNDWLNLAAIDDDDDDDDDDDEFVNNEYTDDDDDCGGCEIVIIVKHESPFWPPNFIE</sequence>
<name>A0A922HQZ4_DERFA</name>
<protein>
    <submittedName>
        <fullName evidence="2">Uncharacterized protein</fullName>
    </submittedName>
</protein>